<name>A0A410X114_9BACL</name>
<dbReference type="EMBL" id="JAMDMJ010000025">
    <property type="protein sequence ID" value="MCY9597808.1"/>
    <property type="molecule type" value="Genomic_DNA"/>
</dbReference>
<evidence type="ECO:0000313" key="2">
    <source>
        <dbReference type="EMBL" id="QAV20192.1"/>
    </source>
</evidence>
<keyword evidence="4" id="KW-1185">Reference proteome</keyword>
<protein>
    <submittedName>
        <fullName evidence="2">Uncharacterized protein</fullName>
    </submittedName>
</protein>
<reference evidence="1 4" key="2">
    <citation type="submission" date="2022-05" db="EMBL/GenBank/DDBJ databases">
        <title>Genome Sequencing of Bee-Associated Microbes.</title>
        <authorList>
            <person name="Dunlap C."/>
        </authorList>
    </citation>
    <scope>NUCLEOTIDE SEQUENCE [LARGE SCALE GENOMIC DNA]</scope>
    <source>
        <strain evidence="1 4">NRRL B-23120</strain>
    </source>
</reference>
<accession>A0A410X114</accession>
<dbReference type="AlphaFoldDB" id="A0A410X114"/>
<evidence type="ECO:0000313" key="4">
    <source>
        <dbReference type="Proteomes" id="UP001527202"/>
    </source>
</evidence>
<dbReference type="OrthoDB" id="2616581at2"/>
<proteinExistence type="predicted"/>
<dbReference type="EMBL" id="CP026520">
    <property type="protein sequence ID" value="QAV20192.1"/>
    <property type="molecule type" value="Genomic_DNA"/>
</dbReference>
<dbReference type="KEGG" id="pchi:PC41400_21985"/>
<evidence type="ECO:0000313" key="3">
    <source>
        <dbReference type="Proteomes" id="UP000288943"/>
    </source>
</evidence>
<gene>
    <name evidence="1" type="ORF">M5X16_18745</name>
    <name evidence="2" type="ORF">PC41400_21985</name>
</gene>
<organism evidence="2 3">
    <name type="scientific">Paenibacillus chitinolyticus</name>
    <dbReference type="NCBI Taxonomy" id="79263"/>
    <lineage>
        <taxon>Bacteria</taxon>
        <taxon>Bacillati</taxon>
        <taxon>Bacillota</taxon>
        <taxon>Bacilli</taxon>
        <taxon>Bacillales</taxon>
        <taxon>Paenibacillaceae</taxon>
        <taxon>Paenibacillus</taxon>
    </lineage>
</organism>
<dbReference type="Proteomes" id="UP000288943">
    <property type="component" value="Chromosome"/>
</dbReference>
<dbReference type="RefSeq" id="WP_042232760.1">
    <property type="nucleotide sequence ID" value="NZ_BQWH01000002.1"/>
</dbReference>
<sequence>MSYLKLLQIYENDGLTPKRATSFRYDQMLGTILQEMKPTEVGSSMVLCRVDDFRSFQTTRVQAIDRDGSEFRVLTRNTIYHFEIVESRNVSPASRRALCETS</sequence>
<dbReference type="Proteomes" id="UP001527202">
    <property type="component" value="Unassembled WGS sequence"/>
</dbReference>
<evidence type="ECO:0000313" key="1">
    <source>
        <dbReference type="EMBL" id="MCY9597808.1"/>
    </source>
</evidence>
<dbReference type="GeneID" id="95377464"/>
<reference evidence="2 3" key="1">
    <citation type="submission" date="2018-01" db="EMBL/GenBank/DDBJ databases">
        <title>The whole genome sequencing and assembly of Paenibacillus chitinolyticus KCCM 41400 strain.</title>
        <authorList>
            <person name="Kim J.-Y."/>
            <person name="Park M.-K."/>
            <person name="Lee Y.-J."/>
            <person name="Yi H."/>
            <person name="Bahn Y.-S."/>
            <person name="Kim J.F."/>
            <person name="Lee D.-W."/>
        </authorList>
    </citation>
    <scope>NUCLEOTIDE SEQUENCE [LARGE SCALE GENOMIC DNA]</scope>
    <source>
        <strain evidence="2 3">KCCM 41400</strain>
    </source>
</reference>